<feature type="compositionally biased region" description="Basic and acidic residues" evidence="1">
    <location>
        <begin position="580"/>
        <end position="593"/>
    </location>
</feature>
<feature type="region of interest" description="Disordered" evidence="1">
    <location>
        <begin position="1"/>
        <end position="172"/>
    </location>
</feature>
<dbReference type="Proteomes" id="UP001049176">
    <property type="component" value="Chromosome 8"/>
</dbReference>
<evidence type="ECO:0000256" key="1">
    <source>
        <dbReference type="SAM" id="MobiDB-lite"/>
    </source>
</evidence>
<dbReference type="KEGG" id="more:E1B28_012529"/>
<evidence type="ECO:0000313" key="2">
    <source>
        <dbReference type="EMBL" id="KAG7088547.1"/>
    </source>
</evidence>
<evidence type="ECO:0000313" key="3">
    <source>
        <dbReference type="Proteomes" id="UP001049176"/>
    </source>
</evidence>
<dbReference type="GeneID" id="66081604"/>
<sequence length="728" mass="77907">MSLKPSIQPHPLPSLPSFASTFSTKSFNNLGSEDNSLPPIQTRSSVSDFRRVKSPNLNSRLQNGDDSTSSPVVGKKRARIDISAPSDNDERTDSDRSSPGVSNVKEEPEQDMLEPSPPPCSARIDPPKNYDNTSAPPPSSVLPSPLKKRRVTISGAPALDTNVRVPTDQSNSTPISPVVIGFTIQRDNPSAVEQVRSMISVKQQQQAIIEQRRGSVVGLGSPVVGGNPNELPASGSAKSSNSAARPRRSPNTSSNRRHTNVSVPQSQLAVNTRAASPPAVTVTLSQTSGHPPAPVISGLPQPSSGTAIPPVNVPAHSLPPPPISFARRRATQLGGNKKPADIVISPREAHTKEQLALSIQSAPPIPQAGQPPGRFPMTLPRLPSVMGPGNSNVNRLTGGKVPPTPTRFSAQRGSTSSVAHPIPSIAGGRSPPNHSIGVGPTLVPPTPSVLHHPGYSGEKSAFLAPFEMFYDALNDSRQLKTWLSEQLQRSNALMHSLTQQQEKLNEVVDAMVEKRVSGMRNEVGSLRHRVEELEDALRVASRRPSVDGLPVKSKGKQPLRNGIPMAAESYTFPPVQISGIDRDRLRPEPERRVPSPGWPSDRENLPSGLDRDRPTGSPAPYDSRRLSISASRLDPPRPSGIDGRSSLRMASPQQSIRDIPGNSGAVVSSLPPHPPPSGNRQSRGRRPSINRQHSGSFRGGLPERPASSPPRREDRSQKDPSGDVSMET</sequence>
<feature type="region of interest" description="Disordered" evidence="1">
    <location>
        <begin position="540"/>
        <end position="728"/>
    </location>
</feature>
<comment type="caution">
    <text evidence="2">The sequence shown here is derived from an EMBL/GenBank/DDBJ whole genome shotgun (WGS) entry which is preliminary data.</text>
</comment>
<organism evidence="2 3">
    <name type="scientific">Marasmius oreades</name>
    <name type="common">fairy-ring Marasmius</name>
    <dbReference type="NCBI Taxonomy" id="181124"/>
    <lineage>
        <taxon>Eukaryota</taxon>
        <taxon>Fungi</taxon>
        <taxon>Dikarya</taxon>
        <taxon>Basidiomycota</taxon>
        <taxon>Agaricomycotina</taxon>
        <taxon>Agaricomycetes</taxon>
        <taxon>Agaricomycetidae</taxon>
        <taxon>Agaricales</taxon>
        <taxon>Marasmiineae</taxon>
        <taxon>Marasmiaceae</taxon>
        <taxon>Marasmius</taxon>
    </lineage>
</organism>
<proteinExistence type="predicted"/>
<name>A0A9P7UNB8_9AGAR</name>
<feature type="region of interest" description="Disordered" evidence="1">
    <location>
        <begin position="219"/>
        <end position="311"/>
    </location>
</feature>
<dbReference type="OrthoDB" id="2138242at2759"/>
<feature type="compositionally biased region" description="Polar residues" evidence="1">
    <location>
        <begin position="17"/>
        <end position="47"/>
    </location>
</feature>
<keyword evidence="3" id="KW-1185">Reference proteome</keyword>
<dbReference type="RefSeq" id="XP_043005018.1">
    <property type="nucleotide sequence ID" value="XM_043157650.1"/>
</dbReference>
<feature type="compositionally biased region" description="Polar residues" evidence="1">
    <location>
        <begin position="260"/>
        <end position="274"/>
    </location>
</feature>
<protein>
    <submittedName>
        <fullName evidence="2">Uncharacterized protein</fullName>
    </submittedName>
</protein>
<gene>
    <name evidence="2" type="ORF">E1B28_012529</name>
</gene>
<reference evidence="2" key="1">
    <citation type="journal article" date="2021" name="Genome Biol. Evol.">
        <title>The assembled and annotated genome of the fairy-ring fungus Marasmius oreades.</title>
        <authorList>
            <person name="Hiltunen M."/>
            <person name="Ament-Velasquez S.L."/>
            <person name="Johannesson H."/>
        </authorList>
    </citation>
    <scope>NUCLEOTIDE SEQUENCE</scope>
    <source>
        <strain evidence="2">03SP1</strain>
    </source>
</reference>
<feature type="compositionally biased region" description="Polar residues" evidence="1">
    <location>
        <begin position="55"/>
        <end position="71"/>
    </location>
</feature>
<accession>A0A9P7UNB8</accession>
<feature type="compositionally biased region" description="Low complexity" evidence="1">
    <location>
        <begin position="219"/>
        <end position="254"/>
    </location>
</feature>
<dbReference type="AlphaFoldDB" id="A0A9P7UNB8"/>
<feature type="compositionally biased region" description="Basic and acidic residues" evidence="1">
    <location>
        <begin position="600"/>
        <end position="614"/>
    </location>
</feature>
<feature type="compositionally biased region" description="Basic and acidic residues" evidence="1">
    <location>
        <begin position="710"/>
        <end position="721"/>
    </location>
</feature>
<dbReference type="EMBL" id="CM032188">
    <property type="protein sequence ID" value="KAG7088547.1"/>
    <property type="molecule type" value="Genomic_DNA"/>
</dbReference>